<accession>A0A517YWP6</accession>
<dbReference type="KEGG" id="pcor:KS4_27000"/>
<proteinExistence type="predicted"/>
<dbReference type="Proteomes" id="UP000317369">
    <property type="component" value="Chromosome"/>
</dbReference>
<keyword evidence="2" id="KW-1185">Reference proteome</keyword>
<dbReference type="AlphaFoldDB" id="A0A517YWP6"/>
<evidence type="ECO:0000313" key="1">
    <source>
        <dbReference type="EMBL" id="QDU34629.1"/>
    </source>
</evidence>
<dbReference type="EMBL" id="CP036425">
    <property type="protein sequence ID" value="QDU34629.1"/>
    <property type="molecule type" value="Genomic_DNA"/>
</dbReference>
<dbReference type="RefSeq" id="WP_145078745.1">
    <property type="nucleotide sequence ID" value="NZ_CP036425.1"/>
</dbReference>
<organism evidence="1 2">
    <name type="scientific">Poriferisphaera corsica</name>
    <dbReference type="NCBI Taxonomy" id="2528020"/>
    <lineage>
        <taxon>Bacteria</taxon>
        <taxon>Pseudomonadati</taxon>
        <taxon>Planctomycetota</taxon>
        <taxon>Phycisphaerae</taxon>
        <taxon>Phycisphaerales</taxon>
        <taxon>Phycisphaeraceae</taxon>
        <taxon>Poriferisphaera</taxon>
    </lineage>
</organism>
<protein>
    <submittedName>
        <fullName evidence="1">Uncharacterized protein</fullName>
    </submittedName>
</protein>
<gene>
    <name evidence="1" type="ORF">KS4_27000</name>
</gene>
<evidence type="ECO:0000313" key="2">
    <source>
        <dbReference type="Proteomes" id="UP000317369"/>
    </source>
</evidence>
<name>A0A517YWP6_9BACT</name>
<reference evidence="1 2" key="1">
    <citation type="submission" date="2019-02" db="EMBL/GenBank/DDBJ databases">
        <title>Deep-cultivation of Planctomycetes and their phenomic and genomic characterization uncovers novel biology.</title>
        <authorList>
            <person name="Wiegand S."/>
            <person name="Jogler M."/>
            <person name="Boedeker C."/>
            <person name="Pinto D."/>
            <person name="Vollmers J."/>
            <person name="Rivas-Marin E."/>
            <person name="Kohn T."/>
            <person name="Peeters S.H."/>
            <person name="Heuer A."/>
            <person name="Rast P."/>
            <person name="Oberbeckmann S."/>
            <person name="Bunk B."/>
            <person name="Jeske O."/>
            <person name="Meyerdierks A."/>
            <person name="Storesund J.E."/>
            <person name="Kallscheuer N."/>
            <person name="Luecker S."/>
            <person name="Lage O.M."/>
            <person name="Pohl T."/>
            <person name="Merkel B.J."/>
            <person name="Hornburger P."/>
            <person name="Mueller R.-W."/>
            <person name="Bruemmer F."/>
            <person name="Labrenz M."/>
            <person name="Spormann A.M."/>
            <person name="Op den Camp H."/>
            <person name="Overmann J."/>
            <person name="Amann R."/>
            <person name="Jetten M.S.M."/>
            <person name="Mascher T."/>
            <person name="Medema M.H."/>
            <person name="Devos D.P."/>
            <person name="Kaster A.-K."/>
            <person name="Ovreas L."/>
            <person name="Rohde M."/>
            <person name="Galperin M.Y."/>
            <person name="Jogler C."/>
        </authorList>
    </citation>
    <scope>NUCLEOTIDE SEQUENCE [LARGE SCALE GENOMIC DNA]</scope>
    <source>
        <strain evidence="1 2">KS4</strain>
    </source>
</reference>
<sequence length="81" mass="9101">MVKQKDVDALLAELEHARRVLKQSREAVYPQIDTLVERAADLHKESIGGKFEPALSSVHYLLDSMRRGIQAKEVLNQSMAA</sequence>